<dbReference type="EMBL" id="DQ520857">
    <property type="protein sequence ID" value="ABF48140.1"/>
    <property type="molecule type" value="Genomic_DNA"/>
</dbReference>
<protein>
    <recommendedName>
        <fullName evidence="3 9">NADH-ubiquinone oxidoreductase chain 1</fullName>
        <ecNumber evidence="9">7.1.1.2</ecNumber>
    </recommendedName>
</protein>
<evidence type="ECO:0000256" key="5">
    <source>
        <dbReference type="ARBA" id="ARBA00022692"/>
    </source>
</evidence>
<sequence length="293" mass="33712">MMIKGAKNNHANISKLSMRILISIAFFTLLERKFLGSTQLRFGPNKVSFWGWIQPILDGIKLLKKTNILNLKIYTTIYFFMSFAILILALLIWAVMPFYLWNLKMLVLMWILMVLGLSAFMILMIGWSSLSKFALLGSNRSISQVLSFEVNFTMLIFLPFVMKCSMTYASFLSMSLNFLTILLTGLTLVMEVQRAPADLSEGESELVSGYNTEYSSVLFTSIFLAEYSNMMSLNMLMLVLFFNKVYVSVFMIFITLMLLVRACYHEFSKTMKIIMEDIVQKDIVQKSEICFKS</sequence>
<dbReference type="InterPro" id="IPR001694">
    <property type="entry name" value="NADH_UbQ_OxRdtase_su1/FPO"/>
</dbReference>
<accession>Q1HBD8</accession>
<evidence type="ECO:0000313" key="11">
    <source>
        <dbReference type="EMBL" id="ABF48152.1"/>
    </source>
</evidence>
<dbReference type="GO" id="GO:0005743">
    <property type="term" value="C:mitochondrial inner membrane"/>
    <property type="evidence" value="ECO:0007669"/>
    <property type="project" value="UniProtKB-SubCell"/>
</dbReference>
<organism evidence="11">
    <name type="scientific">Thaumamermis cosgrovei</name>
    <name type="common">Pillbug parasitic nematode</name>
    <dbReference type="NCBI Taxonomy" id="382538"/>
    <lineage>
        <taxon>Eukaryota</taxon>
        <taxon>Metazoa</taxon>
        <taxon>Ecdysozoa</taxon>
        <taxon>Nematoda</taxon>
        <taxon>Enoplea</taxon>
        <taxon>Dorylaimia</taxon>
        <taxon>Mermithida</taxon>
        <taxon>Mermithoidea</taxon>
        <taxon>Mermithidae</taxon>
        <taxon>Thaumamermis</taxon>
    </lineage>
</organism>
<evidence type="ECO:0000256" key="9">
    <source>
        <dbReference type="RuleBase" id="RU000473"/>
    </source>
</evidence>
<keyword evidence="9" id="KW-0830">Ubiquinone</keyword>
<evidence type="ECO:0000256" key="1">
    <source>
        <dbReference type="ARBA" id="ARBA00004141"/>
    </source>
</evidence>
<reference evidence="11" key="2">
    <citation type="submission" date="2006-04" db="EMBL/GenBank/DDBJ databases">
        <authorList>
            <person name="Tang S."/>
            <person name="Hyman B."/>
        </authorList>
    </citation>
    <scope>NUCLEOTIDE SEQUENCE</scope>
</reference>
<geneLocation type="mitochondrion" evidence="11"/>
<comment type="subcellular location">
    <subcellularLocation>
        <location evidence="1">Membrane</location>
        <topology evidence="1">Multi-pass membrane protein</topology>
    </subcellularLocation>
    <subcellularLocation>
        <location evidence="8">Mitochondrion inner membrane</location>
        <topology evidence="8">Multi-pass membrane protein</topology>
    </subcellularLocation>
</comment>
<evidence type="ECO:0000256" key="10">
    <source>
        <dbReference type="SAM" id="Phobius"/>
    </source>
</evidence>
<dbReference type="Pfam" id="PF00146">
    <property type="entry name" value="NADHdh"/>
    <property type="match status" value="1"/>
</dbReference>
<dbReference type="AlphaFoldDB" id="Q1HBD8"/>
<name>Q1HBD8_THACS</name>
<evidence type="ECO:0000256" key="6">
    <source>
        <dbReference type="ARBA" id="ARBA00022989"/>
    </source>
</evidence>
<evidence type="ECO:0000256" key="4">
    <source>
        <dbReference type="ARBA" id="ARBA00022448"/>
    </source>
</evidence>
<keyword evidence="8" id="KW-0520">NAD</keyword>
<proteinExistence type="inferred from homology"/>
<dbReference type="PANTHER" id="PTHR11432">
    <property type="entry name" value="NADH DEHYDROGENASE SUBUNIT 1"/>
    <property type="match status" value="1"/>
</dbReference>
<dbReference type="GO" id="GO:0003954">
    <property type="term" value="F:NADH dehydrogenase activity"/>
    <property type="evidence" value="ECO:0007669"/>
    <property type="project" value="TreeGrafter"/>
</dbReference>
<keyword evidence="9 11" id="KW-0496">Mitochondrion</keyword>
<dbReference type="GO" id="GO:0009060">
    <property type="term" value="P:aerobic respiration"/>
    <property type="evidence" value="ECO:0007669"/>
    <property type="project" value="TreeGrafter"/>
</dbReference>
<feature type="transmembrane region" description="Helical" evidence="10">
    <location>
        <begin position="168"/>
        <end position="190"/>
    </location>
</feature>
<feature type="transmembrane region" description="Helical" evidence="10">
    <location>
        <begin position="142"/>
        <end position="161"/>
    </location>
</feature>
<feature type="transmembrane region" description="Helical" evidence="10">
    <location>
        <begin position="77"/>
        <end position="100"/>
    </location>
</feature>
<evidence type="ECO:0000256" key="2">
    <source>
        <dbReference type="ARBA" id="ARBA00010535"/>
    </source>
</evidence>
<evidence type="ECO:0000256" key="7">
    <source>
        <dbReference type="ARBA" id="ARBA00023136"/>
    </source>
</evidence>
<comment type="similarity">
    <text evidence="2 8">Belongs to the complex I subunit 1 family.</text>
</comment>
<dbReference type="PANTHER" id="PTHR11432:SF3">
    <property type="entry name" value="NADH-UBIQUINONE OXIDOREDUCTASE CHAIN 1"/>
    <property type="match status" value="1"/>
</dbReference>
<keyword evidence="6 10" id="KW-1133">Transmembrane helix</keyword>
<reference evidence="11" key="1">
    <citation type="journal article" date="2005" name="J. Nematol.">
        <title>Rolling circle amplification of complete nematode mitochondrial genomes.</title>
        <authorList>
            <person name="Tang S."/>
            <person name="Hyman B."/>
        </authorList>
    </citation>
    <scope>NUCLEOTIDE SEQUENCE</scope>
</reference>
<evidence type="ECO:0000256" key="8">
    <source>
        <dbReference type="RuleBase" id="RU000471"/>
    </source>
</evidence>
<feature type="transmembrane region" description="Helical" evidence="10">
    <location>
        <begin position="245"/>
        <end position="264"/>
    </location>
</feature>
<keyword evidence="7 10" id="KW-0472">Membrane</keyword>
<dbReference type="EC" id="7.1.1.2" evidence="9"/>
<gene>
    <name evidence="11" type="primary">nad1</name>
</gene>
<feature type="transmembrane region" description="Helical" evidence="10">
    <location>
        <begin position="107"/>
        <end position="130"/>
    </location>
</feature>
<keyword evidence="5 8" id="KW-0812">Transmembrane</keyword>
<comment type="catalytic activity">
    <reaction evidence="9">
        <text>a ubiquinone + NADH + 5 H(+)(in) = a ubiquinol + NAD(+) + 4 H(+)(out)</text>
        <dbReference type="Rhea" id="RHEA:29091"/>
        <dbReference type="Rhea" id="RHEA-COMP:9565"/>
        <dbReference type="Rhea" id="RHEA-COMP:9566"/>
        <dbReference type="ChEBI" id="CHEBI:15378"/>
        <dbReference type="ChEBI" id="CHEBI:16389"/>
        <dbReference type="ChEBI" id="CHEBI:17976"/>
        <dbReference type="ChEBI" id="CHEBI:57540"/>
        <dbReference type="ChEBI" id="CHEBI:57945"/>
        <dbReference type="EC" id="7.1.1.2"/>
    </reaction>
</comment>
<dbReference type="GO" id="GO:0008137">
    <property type="term" value="F:NADH dehydrogenase (ubiquinone) activity"/>
    <property type="evidence" value="ECO:0007669"/>
    <property type="project" value="UniProtKB-EC"/>
</dbReference>
<keyword evidence="4" id="KW-0813">Transport</keyword>
<dbReference type="EMBL" id="DQ520858">
    <property type="protein sequence ID" value="ABF48152.1"/>
    <property type="molecule type" value="Genomic_DNA"/>
</dbReference>
<evidence type="ECO:0000256" key="3">
    <source>
        <dbReference type="ARBA" id="ARBA00021009"/>
    </source>
</evidence>